<dbReference type="EMBL" id="JBHLWI010000003">
    <property type="protein sequence ID" value="MFC0261384.1"/>
    <property type="molecule type" value="Genomic_DNA"/>
</dbReference>
<sequence length="335" mass="40238">MKNIYQHIEELTVKQWHYYYGLNENLEADKPFIDNSDYSNFILNYFKKGGKVEIFKSCKINVADLRLPNHICSVFFLGVLMYYNTSFHKKYKLVNSDPGYRSFPFIWFLIALFHDNAYQMEDKNELKNISNISELIEKFEIEHSLFDRKFSKCKELLHVRNNYFLFRKKKWNVVDHGILGGMLLFDRLIKIRRRKKQLNEDNLFWGKRLENQYKTAANAISIHNIWIQPEDTCKQFDMEELIGLKPIQFSEFPLFYILGIVDTIEPLKTYYDDGVSDIDIFKSLDFEFGKNFLRVQENRNSKVDLRKLVDKTKYFKNWLDLEVKVSNTEFKLTFK</sequence>
<proteinExistence type="predicted"/>
<keyword evidence="2" id="KW-1185">Reference proteome</keyword>
<accession>A0ABV6FP26</accession>
<organism evidence="1 2">
    <name type="scientific">Fontibacter flavus</name>
    <dbReference type="NCBI Taxonomy" id="654838"/>
    <lineage>
        <taxon>Bacteria</taxon>
        <taxon>Pseudomonadati</taxon>
        <taxon>Bacteroidota</taxon>
        <taxon>Cytophagia</taxon>
        <taxon>Cytophagales</taxon>
        <taxon>Cyclobacteriaceae</taxon>
        <taxon>Fontibacter</taxon>
    </lineage>
</organism>
<name>A0ABV6FP26_9BACT</name>
<dbReference type="RefSeq" id="WP_382385834.1">
    <property type="nucleotide sequence ID" value="NZ_JBHLWI010000003.1"/>
</dbReference>
<dbReference type="Proteomes" id="UP001589797">
    <property type="component" value="Unassembled WGS sequence"/>
</dbReference>
<protein>
    <submittedName>
        <fullName evidence="1">Uncharacterized protein</fullName>
    </submittedName>
</protein>
<reference evidence="1 2" key="1">
    <citation type="submission" date="2024-09" db="EMBL/GenBank/DDBJ databases">
        <authorList>
            <person name="Sun Q."/>
            <person name="Mori K."/>
        </authorList>
    </citation>
    <scope>NUCLEOTIDE SEQUENCE [LARGE SCALE GENOMIC DNA]</scope>
    <source>
        <strain evidence="1 2">CCM 7650</strain>
    </source>
</reference>
<evidence type="ECO:0000313" key="2">
    <source>
        <dbReference type="Proteomes" id="UP001589797"/>
    </source>
</evidence>
<gene>
    <name evidence="1" type="ORF">ACFFIP_01730</name>
</gene>
<comment type="caution">
    <text evidence="1">The sequence shown here is derived from an EMBL/GenBank/DDBJ whole genome shotgun (WGS) entry which is preliminary data.</text>
</comment>
<evidence type="ECO:0000313" key="1">
    <source>
        <dbReference type="EMBL" id="MFC0261384.1"/>
    </source>
</evidence>